<comment type="caution">
    <text evidence="2">The sequence shown here is derived from an EMBL/GenBank/DDBJ whole genome shotgun (WGS) entry which is preliminary data.</text>
</comment>
<evidence type="ECO:0000313" key="2">
    <source>
        <dbReference type="EMBL" id="EAR21861.1"/>
    </source>
</evidence>
<dbReference type="STRING" id="314278.NB231_05721"/>
<evidence type="ECO:0000313" key="3">
    <source>
        <dbReference type="Proteomes" id="UP000003374"/>
    </source>
</evidence>
<dbReference type="RefSeq" id="WP_005000457.1">
    <property type="nucleotide sequence ID" value="NZ_CH672427.1"/>
</dbReference>
<dbReference type="InterPro" id="IPR052746">
    <property type="entry name" value="MlaB_ABC_Transporter"/>
</dbReference>
<dbReference type="Proteomes" id="UP000003374">
    <property type="component" value="Unassembled WGS sequence"/>
</dbReference>
<reference evidence="2 3" key="1">
    <citation type="submission" date="2006-02" db="EMBL/GenBank/DDBJ databases">
        <authorList>
            <person name="Waterbury J."/>
            <person name="Ferriera S."/>
            <person name="Johnson J."/>
            <person name="Kravitz S."/>
            <person name="Halpern A."/>
            <person name="Remington K."/>
            <person name="Beeson K."/>
            <person name="Tran B."/>
            <person name="Rogers Y.-H."/>
            <person name="Friedman R."/>
            <person name="Venter J.C."/>
        </authorList>
    </citation>
    <scope>NUCLEOTIDE SEQUENCE [LARGE SCALE GENOMIC DNA]</scope>
    <source>
        <strain evidence="2 3">Nb-231</strain>
    </source>
</reference>
<sequence length="119" mass="12859">MSAAHFASRDEEGRLALLGELTFETVPGLSKELDSMFKQGPRLCVDLAGLERVDSAGLALLIEWARLTRTSGHALEFINTPQQLLTLARLSGVEQMLLLLSTDSGVEADGGRRITGDHP</sequence>
<dbReference type="Gene3D" id="3.30.750.24">
    <property type="entry name" value="STAS domain"/>
    <property type="match status" value="1"/>
</dbReference>
<dbReference type="InterPro" id="IPR058548">
    <property type="entry name" value="MlaB-like_STAS"/>
</dbReference>
<dbReference type="PROSITE" id="PS50801">
    <property type="entry name" value="STAS"/>
    <property type="match status" value="1"/>
</dbReference>
<evidence type="ECO:0000259" key="1">
    <source>
        <dbReference type="PROSITE" id="PS50801"/>
    </source>
</evidence>
<protein>
    <submittedName>
        <fullName evidence="2">STAS domain protein</fullName>
    </submittedName>
</protein>
<dbReference type="HOGENOM" id="CLU_115403_13_2_6"/>
<dbReference type="InterPro" id="IPR002645">
    <property type="entry name" value="STAS_dom"/>
</dbReference>
<accession>A4BQL1</accession>
<feature type="domain" description="STAS" evidence="1">
    <location>
        <begin position="15"/>
        <end position="97"/>
    </location>
</feature>
<keyword evidence="3" id="KW-1185">Reference proteome</keyword>
<dbReference type="PANTHER" id="PTHR35849:SF1">
    <property type="entry name" value="INTERMEMBRANE PHOSPHOLIPID TRANSPORT SYSTEM BINDING PROTEIN MLAB"/>
    <property type="match status" value="1"/>
</dbReference>
<dbReference type="OrthoDB" id="5297990at2"/>
<dbReference type="CDD" id="cd07043">
    <property type="entry name" value="STAS_anti-anti-sigma_factors"/>
    <property type="match status" value="1"/>
</dbReference>
<proteinExistence type="predicted"/>
<dbReference type="eggNOG" id="COG3113">
    <property type="taxonomic scope" value="Bacteria"/>
</dbReference>
<name>A4BQL1_9GAMM</name>
<dbReference type="Pfam" id="PF13466">
    <property type="entry name" value="STAS_2"/>
    <property type="match status" value="1"/>
</dbReference>
<dbReference type="PANTHER" id="PTHR35849">
    <property type="entry name" value="BLR2341 PROTEIN"/>
    <property type="match status" value="1"/>
</dbReference>
<gene>
    <name evidence="2" type="ORF">NB231_05721</name>
</gene>
<dbReference type="EMBL" id="AAOF01000005">
    <property type="protein sequence ID" value="EAR21861.1"/>
    <property type="molecule type" value="Genomic_DNA"/>
</dbReference>
<dbReference type="AlphaFoldDB" id="A4BQL1"/>
<dbReference type="SUPFAM" id="SSF52091">
    <property type="entry name" value="SpoIIaa-like"/>
    <property type="match status" value="1"/>
</dbReference>
<dbReference type="InterPro" id="IPR036513">
    <property type="entry name" value="STAS_dom_sf"/>
</dbReference>
<organism evidence="2 3">
    <name type="scientific">Nitrococcus mobilis Nb-231</name>
    <dbReference type="NCBI Taxonomy" id="314278"/>
    <lineage>
        <taxon>Bacteria</taxon>
        <taxon>Pseudomonadati</taxon>
        <taxon>Pseudomonadota</taxon>
        <taxon>Gammaproteobacteria</taxon>
        <taxon>Chromatiales</taxon>
        <taxon>Ectothiorhodospiraceae</taxon>
        <taxon>Nitrococcus</taxon>
    </lineage>
</organism>